<comment type="caution">
    <text evidence="1">The sequence shown here is derived from an EMBL/GenBank/DDBJ whole genome shotgun (WGS) entry which is preliminary data.</text>
</comment>
<accession>A0AAD6GT72</accession>
<dbReference type="Proteomes" id="UP001216150">
    <property type="component" value="Unassembled WGS sequence"/>
</dbReference>
<protein>
    <submittedName>
        <fullName evidence="1">Uncharacterized protein</fullName>
    </submittedName>
</protein>
<evidence type="ECO:0000313" key="1">
    <source>
        <dbReference type="EMBL" id="KAJ5585771.1"/>
    </source>
</evidence>
<organism evidence="1 2">
    <name type="scientific">Penicillium hetheringtonii</name>
    <dbReference type="NCBI Taxonomy" id="911720"/>
    <lineage>
        <taxon>Eukaryota</taxon>
        <taxon>Fungi</taxon>
        <taxon>Dikarya</taxon>
        <taxon>Ascomycota</taxon>
        <taxon>Pezizomycotina</taxon>
        <taxon>Eurotiomycetes</taxon>
        <taxon>Eurotiomycetidae</taxon>
        <taxon>Eurotiales</taxon>
        <taxon>Aspergillaceae</taxon>
        <taxon>Penicillium</taxon>
    </lineage>
</organism>
<sequence>MAYLIRPLTHAFLDKIMPGSREAEVDHLWTNLLGFYFSEQNDYGVLREAYIRARSQSRANVCVCTLHRRTITKVIVVENKRASEAQTGIPPLSSWTHAKQQLQNYMLNIRPRQPQWESHTMFGILGVGKYVKFLQLRAGQNELEYFQDDGMYHLEDEQDSFTIEQKLSRMRNYISARREYTA</sequence>
<name>A0AAD6GT72_9EURO</name>
<keyword evidence="2" id="KW-1185">Reference proteome</keyword>
<reference evidence="1 2" key="1">
    <citation type="journal article" date="2023" name="IMA Fungus">
        <title>Comparative genomic study of the Penicillium genus elucidates a diverse pangenome and 15 lateral gene transfer events.</title>
        <authorList>
            <person name="Petersen C."/>
            <person name="Sorensen T."/>
            <person name="Nielsen M.R."/>
            <person name="Sondergaard T.E."/>
            <person name="Sorensen J.L."/>
            <person name="Fitzpatrick D.A."/>
            <person name="Frisvad J.C."/>
            <person name="Nielsen K.L."/>
        </authorList>
    </citation>
    <scope>NUCLEOTIDE SEQUENCE [LARGE SCALE GENOMIC DNA]</scope>
    <source>
        <strain evidence="1 2">IBT 29057</strain>
    </source>
</reference>
<gene>
    <name evidence="1" type="ORF">N7450_005558</name>
</gene>
<dbReference type="EMBL" id="JAQJAC010000004">
    <property type="protein sequence ID" value="KAJ5585771.1"/>
    <property type="molecule type" value="Genomic_DNA"/>
</dbReference>
<proteinExistence type="predicted"/>
<dbReference type="AlphaFoldDB" id="A0AAD6GT72"/>
<evidence type="ECO:0000313" key="2">
    <source>
        <dbReference type="Proteomes" id="UP001216150"/>
    </source>
</evidence>